<proteinExistence type="predicted"/>
<sequence>MQDIITTNVTENGFGTGSSSLMDVSTGATDRDGSTIYTSVGFNNVVRVFYKANMDNAGFSFINTMDSTVSGVYFAIGY</sequence>
<dbReference type="Proteomes" id="UP001173801">
    <property type="component" value="Unassembled WGS sequence"/>
</dbReference>
<organism evidence="1 2">
    <name type="scientific">Campylobacter gastrosuis</name>
    <dbReference type="NCBI Taxonomy" id="2974576"/>
    <lineage>
        <taxon>Bacteria</taxon>
        <taxon>Pseudomonadati</taxon>
        <taxon>Campylobacterota</taxon>
        <taxon>Epsilonproteobacteria</taxon>
        <taxon>Campylobacterales</taxon>
        <taxon>Campylobacteraceae</taxon>
        <taxon>Campylobacter</taxon>
    </lineage>
</organism>
<protein>
    <submittedName>
        <fullName evidence="1">Uncharacterized protein</fullName>
    </submittedName>
</protein>
<gene>
    <name evidence="1" type="ORF">NYG85_02100</name>
</gene>
<dbReference type="RefSeq" id="WP_284936823.1">
    <property type="nucleotide sequence ID" value="NZ_JANURM010000002.1"/>
</dbReference>
<comment type="caution">
    <text evidence="1">The sequence shown here is derived from an EMBL/GenBank/DDBJ whole genome shotgun (WGS) entry which is preliminary data.</text>
</comment>
<accession>A0ABT7HML5</accession>
<reference evidence="1" key="1">
    <citation type="submission" date="2022-08" db="EMBL/GenBank/DDBJ databases">
        <authorList>
            <person name="Wang H."/>
        </authorList>
    </citation>
    <scope>NUCLEOTIDE SEQUENCE</scope>
    <source>
        <strain evidence="1">PS10</strain>
    </source>
</reference>
<name>A0ABT7HML5_9BACT</name>
<dbReference type="EMBL" id="JANURM010000002">
    <property type="protein sequence ID" value="MDL0088170.1"/>
    <property type="molecule type" value="Genomic_DNA"/>
</dbReference>
<reference evidence="1" key="2">
    <citation type="journal article" date="2023" name="Microorganisms">
        <title>Isolation and Genomic Characteristics of Cat-Borne Campylobacter felis sp. nov. and Sheep-Borne Campylobacter ovis sp. nov.</title>
        <authorList>
            <person name="Wang H."/>
            <person name="Li Y."/>
            <person name="Gu Y."/>
            <person name="Zhou G."/>
            <person name="Chen X."/>
            <person name="Zhang X."/>
            <person name="Shao Z."/>
            <person name="Zhang J."/>
            <person name="Zhang M."/>
        </authorList>
    </citation>
    <scope>NUCLEOTIDE SEQUENCE</scope>
    <source>
        <strain evidence="1">PS10</strain>
    </source>
</reference>
<evidence type="ECO:0000313" key="1">
    <source>
        <dbReference type="EMBL" id="MDL0088170.1"/>
    </source>
</evidence>
<keyword evidence="2" id="KW-1185">Reference proteome</keyword>
<evidence type="ECO:0000313" key="2">
    <source>
        <dbReference type="Proteomes" id="UP001173801"/>
    </source>
</evidence>